<sequence>MDDRIADRWYEAVTVTVARQAASPAPRRAAPPGRAAHALLSVATDGPSDGPPLSAPPLDGSPFGGSLPDQPGPGDAALRAELRTLTGQLLVALVADPVDGDAGRAVGARLARLGFTDSDVLARTVEVLGPPLSAAAGPGRAPAAFAVLGAVMSGHGDAVRARAVAAAEQRHRAELAGLRRAERASRLADRRFRAVFEHAGVGALVVADCGQILEANDTARQIVGRDLSRLSIGDVWDLLHPRDRSEVIDLWAGARAGRPGHGVFRLDRPAGPDAGPVWVSLSAAMVDDDAVADGLFYAVTIEDVTGRPDRRAAGDAADRHDDPARRAGAGHRRRAGAGPDPAGPEPGQETTTARLTRSIASALRAGQFVVHYQPIVRLTDGRIQGAEALVRWDHPRLGLLSPDTFIGPAEESGLIVPLGLHVLETACRDATGWARAAAPGQGTAEPLPPEASSPETAPFVSVNLSARQLEEPDVVPAILDVVDRAGLDRSRLQLELVESLLVNSAGRPAEALRELADAGIRIAIDDFGTGYSNFAYLTSLPARALKLAGQLCGHGDLGEDLVPAETGALTGHAGAGDGVVRPGGGRAEPGALDEMVGGIVSIAHRLGHVVTVEAVETTEQAARMLALGADLGQGHLFGRPMCADKLTAVFTAAATGAGLASPGGGSPRGAIPPVPVARDSRHWQHHAATHCGP</sequence>
<accession>A0A937RC93</accession>
<feature type="domain" description="PAS" evidence="2">
    <location>
        <begin position="188"/>
        <end position="247"/>
    </location>
</feature>
<feature type="compositionally biased region" description="Basic and acidic residues" evidence="1">
    <location>
        <begin position="309"/>
        <end position="325"/>
    </location>
</feature>
<dbReference type="InterPro" id="IPR035919">
    <property type="entry name" value="EAL_sf"/>
</dbReference>
<protein>
    <submittedName>
        <fullName evidence="4">EAL domain-containing protein</fullName>
    </submittedName>
</protein>
<dbReference type="SUPFAM" id="SSF55785">
    <property type="entry name" value="PYP-like sensor domain (PAS domain)"/>
    <property type="match status" value="1"/>
</dbReference>
<dbReference type="InterPro" id="IPR001633">
    <property type="entry name" value="EAL_dom"/>
</dbReference>
<dbReference type="Pfam" id="PF00563">
    <property type="entry name" value="EAL"/>
    <property type="match status" value="1"/>
</dbReference>
<feature type="region of interest" description="Disordered" evidence="1">
    <location>
        <begin position="437"/>
        <end position="456"/>
    </location>
</feature>
<dbReference type="InterPro" id="IPR035965">
    <property type="entry name" value="PAS-like_dom_sf"/>
</dbReference>
<dbReference type="PANTHER" id="PTHR33121">
    <property type="entry name" value="CYCLIC DI-GMP PHOSPHODIESTERASE PDEF"/>
    <property type="match status" value="1"/>
</dbReference>
<dbReference type="NCBIfam" id="TIGR00229">
    <property type="entry name" value="sensory_box"/>
    <property type="match status" value="1"/>
</dbReference>
<reference evidence="4" key="1">
    <citation type="submission" date="2020-12" db="EMBL/GenBank/DDBJ databases">
        <title>Genomic characterization of non-nitrogen-fixing Frankia strains.</title>
        <authorList>
            <person name="Carlos-Shanley C."/>
            <person name="Guerra T."/>
            <person name="Hahn D."/>
        </authorList>
    </citation>
    <scope>NUCLEOTIDE SEQUENCE</scope>
    <source>
        <strain evidence="4">CN6</strain>
    </source>
</reference>
<dbReference type="SMART" id="SM00091">
    <property type="entry name" value="PAS"/>
    <property type="match status" value="1"/>
</dbReference>
<evidence type="ECO:0000313" key="5">
    <source>
        <dbReference type="Proteomes" id="UP000604475"/>
    </source>
</evidence>
<dbReference type="SUPFAM" id="SSF141868">
    <property type="entry name" value="EAL domain-like"/>
    <property type="match status" value="2"/>
</dbReference>
<dbReference type="CDD" id="cd01948">
    <property type="entry name" value="EAL"/>
    <property type="match status" value="1"/>
</dbReference>
<feature type="domain" description="EAL" evidence="3">
    <location>
        <begin position="352"/>
        <end position="654"/>
    </location>
</feature>
<feature type="region of interest" description="Disordered" evidence="1">
    <location>
        <begin position="42"/>
        <end position="74"/>
    </location>
</feature>
<gene>
    <name evidence="4" type="ORF">I7412_20285</name>
</gene>
<dbReference type="SMART" id="SM00052">
    <property type="entry name" value="EAL"/>
    <property type="match status" value="1"/>
</dbReference>
<dbReference type="PANTHER" id="PTHR33121:SF70">
    <property type="entry name" value="SIGNALING PROTEIN YKOW"/>
    <property type="match status" value="1"/>
</dbReference>
<keyword evidence="5" id="KW-1185">Reference proteome</keyword>
<proteinExistence type="predicted"/>
<evidence type="ECO:0000256" key="1">
    <source>
        <dbReference type="SAM" id="MobiDB-lite"/>
    </source>
</evidence>
<dbReference type="CDD" id="cd00130">
    <property type="entry name" value="PAS"/>
    <property type="match status" value="1"/>
</dbReference>
<dbReference type="InterPro" id="IPR000014">
    <property type="entry name" value="PAS"/>
</dbReference>
<dbReference type="Gene3D" id="3.30.450.20">
    <property type="entry name" value="PAS domain"/>
    <property type="match status" value="1"/>
</dbReference>
<dbReference type="InterPro" id="IPR050706">
    <property type="entry name" value="Cyclic-di-GMP_PDE-like"/>
</dbReference>
<dbReference type="Proteomes" id="UP000604475">
    <property type="component" value="Unassembled WGS sequence"/>
</dbReference>
<dbReference type="PROSITE" id="PS50112">
    <property type="entry name" value="PAS"/>
    <property type="match status" value="1"/>
</dbReference>
<name>A0A937RC93_9ACTN</name>
<evidence type="ECO:0000259" key="2">
    <source>
        <dbReference type="PROSITE" id="PS50112"/>
    </source>
</evidence>
<dbReference type="GO" id="GO:0071111">
    <property type="term" value="F:cyclic-guanylate-specific phosphodiesterase activity"/>
    <property type="evidence" value="ECO:0007669"/>
    <property type="project" value="InterPro"/>
</dbReference>
<evidence type="ECO:0000259" key="3">
    <source>
        <dbReference type="PROSITE" id="PS50883"/>
    </source>
</evidence>
<dbReference type="PROSITE" id="PS50883">
    <property type="entry name" value="EAL"/>
    <property type="match status" value="1"/>
</dbReference>
<evidence type="ECO:0000313" key="4">
    <source>
        <dbReference type="EMBL" id="MBL7629463.1"/>
    </source>
</evidence>
<feature type="region of interest" description="Disordered" evidence="1">
    <location>
        <begin position="309"/>
        <end position="352"/>
    </location>
</feature>
<dbReference type="EMBL" id="JAEACQ010000229">
    <property type="protein sequence ID" value="MBL7629463.1"/>
    <property type="molecule type" value="Genomic_DNA"/>
</dbReference>
<dbReference type="Gene3D" id="3.20.20.450">
    <property type="entry name" value="EAL domain"/>
    <property type="match status" value="1"/>
</dbReference>
<comment type="caution">
    <text evidence="4">The sequence shown here is derived from an EMBL/GenBank/DDBJ whole genome shotgun (WGS) entry which is preliminary data.</text>
</comment>
<dbReference type="Pfam" id="PF13188">
    <property type="entry name" value="PAS_8"/>
    <property type="match status" value="1"/>
</dbReference>
<organism evidence="4 5">
    <name type="scientific">Frankia nepalensis</name>
    <dbReference type="NCBI Taxonomy" id="1836974"/>
    <lineage>
        <taxon>Bacteria</taxon>
        <taxon>Bacillati</taxon>
        <taxon>Actinomycetota</taxon>
        <taxon>Actinomycetes</taxon>
        <taxon>Frankiales</taxon>
        <taxon>Frankiaceae</taxon>
        <taxon>Frankia</taxon>
    </lineage>
</organism>
<dbReference type="AlphaFoldDB" id="A0A937RC93"/>